<feature type="region of interest" description="Disordered" evidence="1">
    <location>
        <begin position="1"/>
        <end position="206"/>
    </location>
</feature>
<name>A0A3L8R2J5_STRRN</name>
<gene>
    <name evidence="2" type="ORF">D3C57_131625</name>
</gene>
<dbReference type="Proteomes" id="UP000281594">
    <property type="component" value="Unassembled WGS sequence"/>
</dbReference>
<feature type="compositionally biased region" description="Pro residues" evidence="1">
    <location>
        <begin position="82"/>
        <end position="111"/>
    </location>
</feature>
<sequence>MATQCQASAGDSPRVAAALTRRAAEAPDSVLSDRTSDSLHRTGLLPTRRPLTATSDRPGPLPPTRQGSRRPPASPCTTCDTSPPPCPSPRAPRSPSSPKPCGTPPSPPPPTSTATSPSKPPTTPWTPSTPHCPKPTPPPIAIHTGQPGCDHTATTRTGPGHASHCPTPPPQPPVHPAPPHPKARMRPPCDHHPAQHEEGRLLISGKTASDLRKRWSGRQDLNLRPLDSAWQQGDIADRHDRCRRSAADALPRCSITPSG</sequence>
<dbReference type="AlphaFoldDB" id="A0A3L8R2J5"/>
<feature type="compositionally biased region" description="Basic and acidic residues" evidence="1">
    <location>
        <begin position="187"/>
        <end position="200"/>
    </location>
</feature>
<evidence type="ECO:0000256" key="1">
    <source>
        <dbReference type="SAM" id="MobiDB-lite"/>
    </source>
</evidence>
<dbReference type="PRINTS" id="PR01217">
    <property type="entry name" value="PRICHEXTENSN"/>
</dbReference>
<proteinExistence type="predicted"/>
<evidence type="ECO:0000313" key="2">
    <source>
        <dbReference type="EMBL" id="RLV73869.1"/>
    </source>
</evidence>
<feature type="compositionally biased region" description="Pro residues" evidence="1">
    <location>
        <begin position="130"/>
        <end position="140"/>
    </location>
</feature>
<accession>A0A3L8R2J5</accession>
<reference evidence="2 3" key="1">
    <citation type="journal article" date="2018" name="J. Biol. Chem.">
        <title>Discovery of the actinoplanic acid pathway in Streptomyces rapamycinicus reveals a genetically conserved synergism with rapamycin.</title>
        <authorList>
            <person name="Mrak P."/>
            <person name="Krastel P."/>
            <person name="Pivk Lukancic P."/>
            <person name="Tao J."/>
            <person name="Pistorius D."/>
            <person name="Moore C.M."/>
        </authorList>
    </citation>
    <scope>NUCLEOTIDE SEQUENCE [LARGE SCALE GENOMIC DNA]</scope>
    <source>
        <strain evidence="2 3">NRRL 5491</strain>
    </source>
</reference>
<protein>
    <submittedName>
        <fullName evidence="2">Uncharacterized protein</fullName>
    </submittedName>
</protein>
<comment type="caution">
    <text evidence="2">The sequence shown here is derived from an EMBL/GenBank/DDBJ whole genome shotgun (WGS) entry which is preliminary data.</text>
</comment>
<feature type="compositionally biased region" description="Pro residues" evidence="1">
    <location>
        <begin position="166"/>
        <end position="180"/>
    </location>
</feature>
<dbReference type="EMBL" id="QYCY01000002">
    <property type="protein sequence ID" value="RLV73869.1"/>
    <property type="molecule type" value="Genomic_DNA"/>
</dbReference>
<evidence type="ECO:0000313" key="3">
    <source>
        <dbReference type="Proteomes" id="UP000281594"/>
    </source>
</evidence>
<organism evidence="2 3">
    <name type="scientific">Streptomyces rapamycinicus (strain ATCC 29253 / DSM 41530 / NRRL 5491 / AYB-994)</name>
    <name type="common">Streptomyces hygroscopicus (strain ATCC 29253)</name>
    <dbReference type="NCBI Taxonomy" id="1343740"/>
    <lineage>
        <taxon>Bacteria</taxon>
        <taxon>Bacillati</taxon>
        <taxon>Actinomycetota</taxon>
        <taxon>Actinomycetes</taxon>
        <taxon>Kitasatosporales</taxon>
        <taxon>Streptomycetaceae</taxon>
        <taxon>Streptomyces</taxon>
        <taxon>Streptomyces violaceusniger group</taxon>
    </lineage>
</organism>